<proteinExistence type="inferred from homology"/>
<comment type="subcellular location">
    <subcellularLocation>
        <location evidence="1">Cell membrane</location>
        <topology evidence="1">Multi-pass membrane protein</topology>
    </subcellularLocation>
</comment>
<dbReference type="RefSeq" id="WP_193911800.1">
    <property type="nucleotide sequence ID" value="NZ_JADEXG010000086.1"/>
</dbReference>
<evidence type="ECO:0000256" key="7">
    <source>
        <dbReference type="SAM" id="Phobius"/>
    </source>
</evidence>
<name>A0A8J7ATC8_9CYAN</name>
<feature type="domain" description="Acyltransferase 3" evidence="8">
    <location>
        <begin position="20"/>
        <end position="377"/>
    </location>
</feature>
<keyword evidence="9" id="KW-0012">Acyltransferase</keyword>
<dbReference type="GO" id="GO:0009246">
    <property type="term" value="P:enterobacterial common antigen biosynthetic process"/>
    <property type="evidence" value="ECO:0007669"/>
    <property type="project" value="TreeGrafter"/>
</dbReference>
<sequence>MNKNCTNTLEPLGSKKQRHYGIDFMRGFSAYAVVLYHSGDATWGSTGADVSVLRTFFGFAVPFFLAVSFYFLVPSLLRTQQKYSDLQSLFITRARRILLPFFVWTAIYCGFKLFFFNVSAQQNRLAEITGDPLGVLLLGGASYHLYFLPLLLTGIFFAAIIRALIPAEKLSRPVVVISLLLLASLVRILVEISGNSFMLGPDVAFTNALDYENPSDIASLLRIVLVYVSWSTLLIPYLMAGILFYLILLKLKVICNGRLCLDKITDRHLGIATFLFFAATLIKMFTAHHCALLNIILAYALVFIALSLDRWMRKEWIQKTALEIGACSLGIYLIHPIVLACIKYGTQMIFPNVFNQVTIFSIFCLSLLGFIASWIIVRKLLNFPILSRLLFSR</sequence>
<comment type="similarity">
    <text evidence="2">Belongs to the acyltransferase 3 family.</text>
</comment>
<feature type="transmembrane region" description="Helical" evidence="7">
    <location>
        <begin position="97"/>
        <end position="115"/>
    </location>
</feature>
<dbReference type="GO" id="GO:0005886">
    <property type="term" value="C:plasma membrane"/>
    <property type="evidence" value="ECO:0007669"/>
    <property type="project" value="UniProtKB-SubCell"/>
</dbReference>
<dbReference type="EMBL" id="JADEXG010000086">
    <property type="protein sequence ID" value="MBE9080145.1"/>
    <property type="molecule type" value="Genomic_DNA"/>
</dbReference>
<dbReference type="Proteomes" id="UP000636505">
    <property type="component" value="Unassembled WGS sequence"/>
</dbReference>
<evidence type="ECO:0000256" key="6">
    <source>
        <dbReference type="ARBA" id="ARBA00023136"/>
    </source>
</evidence>
<dbReference type="InterPro" id="IPR002656">
    <property type="entry name" value="Acyl_transf_3_dom"/>
</dbReference>
<keyword evidence="9" id="KW-0808">Transferase</keyword>
<organism evidence="9 10">
    <name type="scientific">Vasconcelosia minhoensis LEGE 07310</name>
    <dbReference type="NCBI Taxonomy" id="915328"/>
    <lineage>
        <taxon>Bacteria</taxon>
        <taxon>Bacillati</taxon>
        <taxon>Cyanobacteriota</taxon>
        <taxon>Cyanophyceae</taxon>
        <taxon>Nodosilineales</taxon>
        <taxon>Cymatolegaceae</taxon>
        <taxon>Vasconcelosia</taxon>
        <taxon>Vasconcelosia minhoensis</taxon>
    </lineage>
</organism>
<feature type="transmembrane region" description="Helical" evidence="7">
    <location>
        <begin position="56"/>
        <end position="77"/>
    </location>
</feature>
<feature type="transmembrane region" description="Helical" evidence="7">
    <location>
        <begin position="224"/>
        <end position="248"/>
    </location>
</feature>
<evidence type="ECO:0000256" key="1">
    <source>
        <dbReference type="ARBA" id="ARBA00004651"/>
    </source>
</evidence>
<reference evidence="9" key="1">
    <citation type="submission" date="2020-10" db="EMBL/GenBank/DDBJ databases">
        <authorList>
            <person name="Castelo-Branco R."/>
            <person name="Eusebio N."/>
            <person name="Adriana R."/>
            <person name="Vieira A."/>
            <person name="Brugerolle De Fraissinette N."/>
            <person name="Rezende De Castro R."/>
            <person name="Schneider M.P."/>
            <person name="Vasconcelos V."/>
            <person name="Leao P.N."/>
        </authorList>
    </citation>
    <scope>NUCLEOTIDE SEQUENCE</scope>
    <source>
        <strain evidence="9">LEGE 07310</strain>
    </source>
</reference>
<evidence type="ECO:0000256" key="4">
    <source>
        <dbReference type="ARBA" id="ARBA00022692"/>
    </source>
</evidence>
<evidence type="ECO:0000313" key="10">
    <source>
        <dbReference type="Proteomes" id="UP000636505"/>
    </source>
</evidence>
<feature type="transmembrane region" description="Helical" evidence="7">
    <location>
        <begin position="173"/>
        <end position="190"/>
    </location>
</feature>
<feature type="transmembrane region" description="Helical" evidence="7">
    <location>
        <begin position="135"/>
        <end position="161"/>
    </location>
</feature>
<evidence type="ECO:0000256" key="3">
    <source>
        <dbReference type="ARBA" id="ARBA00022475"/>
    </source>
</evidence>
<comment type="caution">
    <text evidence="9">The sequence shown here is derived from an EMBL/GenBank/DDBJ whole genome shotgun (WGS) entry which is preliminary data.</text>
</comment>
<feature type="transmembrane region" description="Helical" evidence="7">
    <location>
        <begin position="320"/>
        <end position="345"/>
    </location>
</feature>
<evidence type="ECO:0000259" key="8">
    <source>
        <dbReference type="Pfam" id="PF01757"/>
    </source>
</evidence>
<dbReference type="AlphaFoldDB" id="A0A8J7ATC8"/>
<evidence type="ECO:0000256" key="2">
    <source>
        <dbReference type="ARBA" id="ARBA00007400"/>
    </source>
</evidence>
<feature type="transmembrane region" description="Helical" evidence="7">
    <location>
        <begin position="269"/>
        <end position="285"/>
    </location>
</feature>
<protein>
    <submittedName>
        <fullName evidence="9">Acyltransferase</fullName>
    </submittedName>
</protein>
<evidence type="ECO:0000256" key="5">
    <source>
        <dbReference type="ARBA" id="ARBA00022989"/>
    </source>
</evidence>
<dbReference type="PANTHER" id="PTHR40074">
    <property type="entry name" value="O-ACETYLTRANSFERASE WECH"/>
    <property type="match status" value="1"/>
</dbReference>
<feature type="transmembrane region" description="Helical" evidence="7">
    <location>
        <begin position="291"/>
        <end position="308"/>
    </location>
</feature>
<keyword evidence="10" id="KW-1185">Reference proteome</keyword>
<accession>A0A8J7ATC8</accession>
<feature type="transmembrane region" description="Helical" evidence="7">
    <location>
        <begin position="357"/>
        <end position="377"/>
    </location>
</feature>
<gene>
    <name evidence="9" type="ORF">IQ241_23100</name>
</gene>
<dbReference type="PANTHER" id="PTHR40074:SF2">
    <property type="entry name" value="O-ACETYLTRANSFERASE WECH"/>
    <property type="match status" value="1"/>
</dbReference>
<keyword evidence="6 7" id="KW-0472">Membrane</keyword>
<keyword evidence="5 7" id="KW-1133">Transmembrane helix</keyword>
<dbReference type="Pfam" id="PF01757">
    <property type="entry name" value="Acyl_transf_3"/>
    <property type="match status" value="1"/>
</dbReference>
<dbReference type="GO" id="GO:0016413">
    <property type="term" value="F:O-acetyltransferase activity"/>
    <property type="evidence" value="ECO:0007669"/>
    <property type="project" value="TreeGrafter"/>
</dbReference>
<evidence type="ECO:0000313" key="9">
    <source>
        <dbReference type="EMBL" id="MBE9080145.1"/>
    </source>
</evidence>
<keyword evidence="3" id="KW-1003">Cell membrane</keyword>
<keyword evidence="4 7" id="KW-0812">Transmembrane</keyword>